<feature type="region of interest" description="Disordered" evidence="1">
    <location>
        <begin position="503"/>
        <end position="522"/>
    </location>
</feature>
<evidence type="ECO:0000313" key="4">
    <source>
        <dbReference type="Proteomes" id="UP000184028"/>
    </source>
</evidence>
<dbReference type="SUPFAM" id="SSF49464">
    <property type="entry name" value="Carboxypeptidase regulatory domain-like"/>
    <property type="match status" value="1"/>
</dbReference>
<evidence type="ECO:0000259" key="2">
    <source>
        <dbReference type="Pfam" id="PF14905"/>
    </source>
</evidence>
<dbReference type="AlphaFoldDB" id="A0A1M7M2X4"/>
<protein>
    <submittedName>
        <fullName evidence="3">Outer membrane receptor proteins, mostly Fe transport</fullName>
    </submittedName>
</protein>
<dbReference type="Pfam" id="PF14905">
    <property type="entry name" value="OMP_b-brl_3"/>
    <property type="match status" value="1"/>
</dbReference>
<feature type="compositionally biased region" description="Low complexity" evidence="1">
    <location>
        <begin position="424"/>
        <end position="436"/>
    </location>
</feature>
<keyword evidence="4" id="KW-1185">Reference proteome</keyword>
<feature type="compositionally biased region" description="Gly residues" evidence="1">
    <location>
        <begin position="317"/>
        <end position="334"/>
    </location>
</feature>
<evidence type="ECO:0000256" key="1">
    <source>
        <dbReference type="SAM" id="MobiDB-lite"/>
    </source>
</evidence>
<organism evidence="3 4">
    <name type="scientific">Flavobacterium chilense</name>
    <dbReference type="NCBI Taxonomy" id="946677"/>
    <lineage>
        <taxon>Bacteria</taxon>
        <taxon>Pseudomonadati</taxon>
        <taxon>Bacteroidota</taxon>
        <taxon>Flavobacteriia</taxon>
        <taxon>Flavobacteriales</taxon>
        <taxon>Flavobacteriaceae</taxon>
        <taxon>Flavobacterium</taxon>
    </lineage>
</organism>
<dbReference type="Proteomes" id="UP000184028">
    <property type="component" value="Unassembled WGS sequence"/>
</dbReference>
<feature type="region of interest" description="Disordered" evidence="1">
    <location>
        <begin position="315"/>
        <end position="338"/>
    </location>
</feature>
<gene>
    <name evidence="3" type="ORF">SAMN05444484_11122</name>
</gene>
<proteinExistence type="predicted"/>
<keyword evidence="3" id="KW-0675">Receptor</keyword>
<dbReference type="InterPro" id="IPR008969">
    <property type="entry name" value="CarboxyPept-like_regulatory"/>
</dbReference>
<feature type="compositionally biased region" description="Polar residues" evidence="1">
    <location>
        <begin position="513"/>
        <end position="522"/>
    </location>
</feature>
<dbReference type="SUPFAM" id="SSF56935">
    <property type="entry name" value="Porins"/>
    <property type="match status" value="1"/>
</dbReference>
<name>A0A1M7M2X4_9FLAO</name>
<dbReference type="EMBL" id="FRBT01000011">
    <property type="protein sequence ID" value="SHM84555.1"/>
    <property type="molecule type" value="Genomic_DNA"/>
</dbReference>
<sequence length="944" mass="106340">MLFEINVKTTIKPFDFFGVLTLLTNHFMTKIYYLLIFSLFCYTVTAQNDITIKGTVVDINTQLPLELATVYFTTVKDSTVIEYATTDKNGAFVIKTKKYDKPIFLKVNYMGYQPYFEEEKGLLESKDFGKLYLLENVNALKDVVIKSEAPPITIKKDTLEFNAASYKVRPDSNVETLLKQLPGFDVGTDGKITVNGREVNQVLVNGKTFFDKDGAIALKNLPAEIIKKIQVSDFKTKKEELSKQESTSDYSSINITIDEKKNKGYFGKILGGYGSDERYESSLLLNFFNNKQKISVLASSNNINSTGFAQDEVFDNMGGGRNSKGGSGSSGSGKGITQSNLVGLNYSDDWTKKLMAMGSYNFSNSVNNNDSKSDQISFLPTGNIATSSDSKTRNESTGNNVNFELEYKIDPTTRLVISPKLNQSRSNSNMTSFSSSEDQNGEALNESNAKSYSESTNTSFGNTINFNKAFQKKSRNFSLVFDNSNTNTDAEALNLSKTIFYQDSKPNDDRNQKSINNNSSDTYSLDLEYTEPVTDSLRIRFGSDFDWSKEIKDVKTFDFDTASQTYSDLNEGLTNYTTSKQNSFSPKVGITWQKSKFTVNLNSRTAIVEFDNHSLYLNNATDLNKRYALPYGDFQIRYKFSRSKNLSFKYDYSNALPSAVQLMPVLNLTNPLNTITGNPDLNPIEKNSANFSFRNYDFRTRSGYSLYVKGDYYNNDVVSTSIYDDSGKRTTTYVNISGTYTTSIDGNWNQSIKRDAHVLRYGFGLNGSYSSDKGFTNAVLYNAKSTAVTPKVNLTYEYGDLLVISPSYSLSYNETKYENVSRDATSNVVHRINLQTTSYWPANLIFGNDFGYTYNSSISSNFKKDFYLWNTSLSYGFFDKKIYAKVKVYDVLNQNQSATRTISATSIRDEENTVLKRYVMFSLSYKIGNFAGAEKGGKRRQRME</sequence>
<feature type="compositionally biased region" description="Polar residues" evidence="1">
    <location>
        <begin position="445"/>
        <end position="457"/>
    </location>
</feature>
<evidence type="ECO:0000313" key="3">
    <source>
        <dbReference type="EMBL" id="SHM84555.1"/>
    </source>
</evidence>
<feature type="region of interest" description="Disordered" evidence="1">
    <location>
        <begin position="418"/>
        <end position="457"/>
    </location>
</feature>
<dbReference type="InterPro" id="IPR041700">
    <property type="entry name" value="OMP_b-brl_3"/>
</dbReference>
<dbReference type="STRING" id="946677.SAMN05444484_11122"/>
<accession>A0A1M7M2X4</accession>
<feature type="domain" description="Outer membrane protein beta-barrel" evidence="2">
    <location>
        <begin position="469"/>
        <end position="925"/>
    </location>
</feature>
<reference evidence="4" key="1">
    <citation type="submission" date="2016-11" db="EMBL/GenBank/DDBJ databases">
        <authorList>
            <person name="Varghese N."/>
            <person name="Submissions S."/>
        </authorList>
    </citation>
    <scope>NUCLEOTIDE SEQUENCE [LARGE SCALE GENOMIC DNA]</scope>
    <source>
        <strain evidence="4">DSM 24724</strain>
    </source>
</reference>
<dbReference type="RefSeq" id="WP_317041613.1">
    <property type="nucleotide sequence ID" value="NZ_FRBT01000011.1"/>
</dbReference>